<keyword evidence="5" id="KW-1185">Reference proteome</keyword>
<protein>
    <submittedName>
        <fullName evidence="4">Uncharacterized protein</fullName>
    </submittedName>
</protein>
<dbReference type="PANTHER" id="PTHR19321">
    <property type="entry name" value="PROTEIN REGULATOR OF CYTOKINESIS 1 PRC1-RELATED"/>
    <property type="match status" value="1"/>
</dbReference>
<sequence>MDLLPSSPSLSTVVCFGLEEREGTVGVSVGMGRSCGGLLKELQQIWEEIGESEAEKERMMLEIERECLEIYQRKVDEASKAKAQLHQSVAAKEAEIAALAACLGEHTVHAKKDNKPVSIKEQLSLVTNTLEHLGTKKEERVKKFADIEKISVEIREYAHHHDTVGGPVVMDEHDLSTRKLDEYRAQLRALQKEKSDRLQKVLEYVSEVHSLCGVLGLDFRKTLDEVHPSLHDAHPEQSTNVSNNTLEGLAQAILKLKAEKKIQIQKLQETMDSLFELWKLMDSSQEEREHFEKLAHILESPEDEITHIGLLSHEIIEKIESEVCRLSKLKASRMKELVLKRRVELEEECRRAHTEPNANTATEKITALIDSGLVDPSELLANIEAQIVKAKEESISRKDIMDRISKWLAACEEENWLEEYSQKVLFSTLCGQRDCLNYWLKLSNAMVLVKNLTGVFAYLDAGSKQVQCWKRRAYKPQTRREGTDHYQQNPSNDAIPKFQVRLVSILEEHKLTRQQKEEEKRRLRDQKKLHSLLLTEKEASFGAKSVAKRSNSLGRKPSGYQVNGFMTPAPRRLSAGSATPELLTPRSYSSGRHNGYFKDTRRLSATPLNFVAIPKDDSMSTLTSVSGSEPESPLLNRSSLLWETNQVMK</sequence>
<dbReference type="GO" id="GO:0005874">
    <property type="term" value="C:microtubule"/>
    <property type="evidence" value="ECO:0007669"/>
    <property type="project" value="UniProtKB-KW"/>
</dbReference>
<dbReference type="GO" id="GO:0000226">
    <property type="term" value="P:microtubule cytoskeleton organization"/>
    <property type="evidence" value="ECO:0007669"/>
    <property type="project" value="InterPro"/>
</dbReference>
<dbReference type="Pfam" id="PF03999">
    <property type="entry name" value="MAP65_ASE1"/>
    <property type="match status" value="1"/>
</dbReference>
<gene>
    <name evidence="4" type="ORF">C4D60_Mb06t05580</name>
</gene>
<dbReference type="GO" id="GO:0008017">
    <property type="term" value="F:microtubule binding"/>
    <property type="evidence" value="ECO:0007669"/>
    <property type="project" value="InterPro"/>
</dbReference>
<name>A0A4S8ILJ4_MUSBA</name>
<organism evidence="4 5">
    <name type="scientific">Musa balbisiana</name>
    <name type="common">Banana</name>
    <dbReference type="NCBI Taxonomy" id="52838"/>
    <lineage>
        <taxon>Eukaryota</taxon>
        <taxon>Viridiplantae</taxon>
        <taxon>Streptophyta</taxon>
        <taxon>Embryophyta</taxon>
        <taxon>Tracheophyta</taxon>
        <taxon>Spermatophyta</taxon>
        <taxon>Magnoliopsida</taxon>
        <taxon>Liliopsida</taxon>
        <taxon>Zingiberales</taxon>
        <taxon>Musaceae</taxon>
        <taxon>Musa</taxon>
    </lineage>
</organism>
<reference evidence="4 5" key="1">
    <citation type="journal article" date="2019" name="Nat. Plants">
        <title>Genome sequencing of Musa balbisiana reveals subgenome evolution and function divergence in polyploid bananas.</title>
        <authorList>
            <person name="Yao X."/>
        </authorList>
    </citation>
    <scope>NUCLEOTIDE SEQUENCE [LARGE SCALE GENOMIC DNA]</scope>
    <source>
        <strain evidence="5">cv. DH-PKW</strain>
        <tissue evidence="4">Leaves</tissue>
    </source>
</reference>
<feature type="coiled-coil region" evidence="3">
    <location>
        <begin position="173"/>
        <end position="200"/>
    </location>
</feature>
<dbReference type="Proteomes" id="UP000317650">
    <property type="component" value="Chromosome 6"/>
</dbReference>
<dbReference type="EMBL" id="PYDT01000009">
    <property type="protein sequence ID" value="THU49059.1"/>
    <property type="molecule type" value="Genomic_DNA"/>
</dbReference>
<evidence type="ECO:0000256" key="2">
    <source>
        <dbReference type="ARBA" id="ARBA00022701"/>
    </source>
</evidence>
<dbReference type="AlphaFoldDB" id="A0A4S8ILJ4"/>
<evidence type="ECO:0000313" key="4">
    <source>
        <dbReference type="EMBL" id="THU49059.1"/>
    </source>
</evidence>
<keyword evidence="2" id="KW-0493">Microtubule</keyword>
<dbReference type="Gene3D" id="1.20.58.1520">
    <property type="match status" value="1"/>
</dbReference>
<evidence type="ECO:0000256" key="3">
    <source>
        <dbReference type="SAM" id="Coils"/>
    </source>
</evidence>
<feature type="coiled-coil region" evidence="3">
    <location>
        <begin position="68"/>
        <end position="95"/>
    </location>
</feature>
<accession>A0A4S8ILJ4</accession>
<evidence type="ECO:0000313" key="5">
    <source>
        <dbReference type="Proteomes" id="UP000317650"/>
    </source>
</evidence>
<comment type="similarity">
    <text evidence="1">Belongs to the MAP65/ASE1 family.</text>
</comment>
<proteinExistence type="inferred from homology"/>
<dbReference type="GO" id="GO:0005819">
    <property type="term" value="C:spindle"/>
    <property type="evidence" value="ECO:0007669"/>
    <property type="project" value="TreeGrafter"/>
</dbReference>
<keyword evidence="3" id="KW-0175">Coiled coil</keyword>
<evidence type="ECO:0000256" key="1">
    <source>
        <dbReference type="ARBA" id="ARBA00006187"/>
    </source>
</evidence>
<dbReference type="PANTHER" id="PTHR19321:SF0">
    <property type="entry name" value="65-KDA MICROTUBULE-ASSOCIATED PROTEIN 6"/>
    <property type="match status" value="1"/>
</dbReference>
<dbReference type="GO" id="GO:0005737">
    <property type="term" value="C:cytoplasm"/>
    <property type="evidence" value="ECO:0007669"/>
    <property type="project" value="TreeGrafter"/>
</dbReference>
<comment type="caution">
    <text evidence="4">The sequence shown here is derived from an EMBL/GenBank/DDBJ whole genome shotgun (WGS) entry which is preliminary data.</text>
</comment>
<dbReference type="InterPro" id="IPR007145">
    <property type="entry name" value="MAP65_Ase1_PRC1"/>
</dbReference>
<dbReference type="STRING" id="52838.A0A4S8ILJ4"/>